<evidence type="ECO:0000313" key="6">
    <source>
        <dbReference type="EMBL" id="TXL78700.1"/>
    </source>
</evidence>
<evidence type="ECO:0000256" key="2">
    <source>
        <dbReference type="ARBA" id="ARBA00022643"/>
    </source>
</evidence>
<dbReference type="AlphaFoldDB" id="A0A5C8PR57"/>
<keyword evidence="1" id="KW-0285">Flavoprotein</keyword>
<proteinExistence type="predicted"/>
<protein>
    <submittedName>
        <fullName evidence="6">TIGR03619 family F420-dependent LLM class oxidoreductase</fullName>
        <ecNumber evidence="6">1.-.-.-</ecNumber>
    </submittedName>
</protein>
<evidence type="ECO:0000256" key="1">
    <source>
        <dbReference type="ARBA" id="ARBA00022630"/>
    </source>
</evidence>
<feature type="domain" description="Luciferase-like" evidence="5">
    <location>
        <begin position="77"/>
        <end position="315"/>
    </location>
</feature>
<dbReference type="GO" id="GO:0046306">
    <property type="term" value="P:alkanesulfonate catabolic process"/>
    <property type="evidence" value="ECO:0007669"/>
    <property type="project" value="TreeGrafter"/>
</dbReference>
<keyword evidence="4" id="KW-0503">Monooxygenase</keyword>
<dbReference type="SUPFAM" id="SSF51679">
    <property type="entry name" value="Bacterial luciferase-like"/>
    <property type="match status" value="1"/>
</dbReference>
<keyword evidence="2" id="KW-0288">FMN</keyword>
<organism evidence="6 7">
    <name type="scientific">Vineibacter terrae</name>
    <dbReference type="NCBI Taxonomy" id="2586908"/>
    <lineage>
        <taxon>Bacteria</taxon>
        <taxon>Pseudomonadati</taxon>
        <taxon>Pseudomonadota</taxon>
        <taxon>Alphaproteobacteria</taxon>
        <taxon>Hyphomicrobiales</taxon>
        <taxon>Vineibacter</taxon>
    </lineage>
</organism>
<dbReference type="NCBIfam" id="TIGR03619">
    <property type="entry name" value="F420_Rv2161c"/>
    <property type="match status" value="1"/>
</dbReference>
<dbReference type="InterPro" id="IPR019921">
    <property type="entry name" value="Lucif-like_OxRdtase_Rv2161c"/>
</dbReference>
<keyword evidence="3 6" id="KW-0560">Oxidoreductase</keyword>
<dbReference type="Gene3D" id="3.20.20.30">
    <property type="entry name" value="Luciferase-like domain"/>
    <property type="match status" value="1"/>
</dbReference>
<sequence>MGERDEHLARIGHQPAVALIAQGRGRGQQFAEGRLLQAILQRNRRLVHGAHRVASPGLMQSTERAMQIGFNAPTAGPLSTPENLTRLVVEGEAMGFDYATFSDHVVIPSDIQAKYPYSATGEFPAGARAERHEQLTEVAFLAAKTSRLRLVTSVMVVPHRPAVLTAKILSTIDVLSGGRLTVGIGAGWLKEEFEALEAPDFAARGAVTDDYLDAFIALWTQDAPRHSGPHVRFGDITFAPKPVQKPHPPIWVGGESGPALRRTARIGTAWYPIGTNPAFPLDSLARLGAGIARLRKLTQEAGRDPQSVGVALRVHRYGEAAPPKAGDGERYLLGGSAADMAADLRALRGLGVGHVDFDFGGATVEAVLDKMQRFRREVASQL</sequence>
<keyword evidence="7" id="KW-1185">Reference proteome</keyword>
<dbReference type="GO" id="GO:0008726">
    <property type="term" value="F:alkanesulfonate monooxygenase activity"/>
    <property type="evidence" value="ECO:0007669"/>
    <property type="project" value="TreeGrafter"/>
</dbReference>
<dbReference type="PANTHER" id="PTHR42847">
    <property type="entry name" value="ALKANESULFONATE MONOOXYGENASE"/>
    <property type="match status" value="1"/>
</dbReference>
<gene>
    <name evidence="6" type="ORF">FHP25_06800</name>
</gene>
<dbReference type="Pfam" id="PF00296">
    <property type="entry name" value="Bac_luciferase"/>
    <property type="match status" value="1"/>
</dbReference>
<reference evidence="6 7" key="1">
    <citation type="submission" date="2019-06" db="EMBL/GenBank/DDBJ databases">
        <title>New taxonomy in bacterial strain CC-CFT640, isolated from vineyard.</title>
        <authorList>
            <person name="Lin S.-Y."/>
            <person name="Tsai C.-F."/>
            <person name="Young C.-C."/>
        </authorList>
    </citation>
    <scope>NUCLEOTIDE SEQUENCE [LARGE SCALE GENOMIC DNA]</scope>
    <source>
        <strain evidence="6 7">CC-CFT640</strain>
    </source>
</reference>
<comment type="caution">
    <text evidence="6">The sequence shown here is derived from an EMBL/GenBank/DDBJ whole genome shotgun (WGS) entry which is preliminary data.</text>
</comment>
<evidence type="ECO:0000256" key="3">
    <source>
        <dbReference type="ARBA" id="ARBA00023002"/>
    </source>
</evidence>
<dbReference type="EC" id="1.-.-.-" evidence="6"/>
<dbReference type="InterPro" id="IPR050172">
    <property type="entry name" value="SsuD_RutA_monooxygenase"/>
</dbReference>
<name>A0A5C8PR57_9HYPH</name>
<evidence type="ECO:0000313" key="7">
    <source>
        <dbReference type="Proteomes" id="UP000321638"/>
    </source>
</evidence>
<dbReference type="OrthoDB" id="9814695at2"/>
<dbReference type="InterPro" id="IPR036661">
    <property type="entry name" value="Luciferase-like_sf"/>
</dbReference>
<accession>A0A5C8PR57</accession>
<dbReference type="InterPro" id="IPR011251">
    <property type="entry name" value="Luciferase-like_dom"/>
</dbReference>
<dbReference type="PANTHER" id="PTHR42847:SF4">
    <property type="entry name" value="ALKANESULFONATE MONOOXYGENASE-RELATED"/>
    <property type="match status" value="1"/>
</dbReference>
<dbReference type="EMBL" id="VDUZ01000006">
    <property type="protein sequence ID" value="TXL78700.1"/>
    <property type="molecule type" value="Genomic_DNA"/>
</dbReference>
<evidence type="ECO:0000256" key="4">
    <source>
        <dbReference type="ARBA" id="ARBA00023033"/>
    </source>
</evidence>
<evidence type="ECO:0000259" key="5">
    <source>
        <dbReference type="Pfam" id="PF00296"/>
    </source>
</evidence>
<dbReference type="Proteomes" id="UP000321638">
    <property type="component" value="Unassembled WGS sequence"/>
</dbReference>